<organism evidence="1 2">
    <name type="scientific">Dendrolimus kikuchii</name>
    <dbReference type="NCBI Taxonomy" id="765133"/>
    <lineage>
        <taxon>Eukaryota</taxon>
        <taxon>Metazoa</taxon>
        <taxon>Ecdysozoa</taxon>
        <taxon>Arthropoda</taxon>
        <taxon>Hexapoda</taxon>
        <taxon>Insecta</taxon>
        <taxon>Pterygota</taxon>
        <taxon>Neoptera</taxon>
        <taxon>Endopterygota</taxon>
        <taxon>Lepidoptera</taxon>
        <taxon>Glossata</taxon>
        <taxon>Ditrysia</taxon>
        <taxon>Bombycoidea</taxon>
        <taxon>Lasiocampidae</taxon>
        <taxon>Dendrolimus</taxon>
    </lineage>
</organism>
<accession>A0ACC1D971</accession>
<evidence type="ECO:0000313" key="2">
    <source>
        <dbReference type="Proteomes" id="UP000824533"/>
    </source>
</evidence>
<gene>
    <name evidence="1" type="ORF">K1T71_003835</name>
</gene>
<protein>
    <submittedName>
        <fullName evidence="1">Uncharacterized protein</fullName>
    </submittedName>
</protein>
<keyword evidence="2" id="KW-1185">Reference proteome</keyword>
<sequence>MLAKEDTTSICVCSRMRFEQRPEASAELRSKLSIFDETRNENVFKRILETKLGKNVMTRNGIARCLRMVAGAPRYPHPQSSRRAYIIIPERQRLRVFDKVPQYPPNLKPPKMQKRLKYMRGPEPLHTSLQLKQYGIVATGGGRMRFEHFEMARLVVARHLDQKRMYAIWRIDPPWQPITKKGQGQRMGGGKGAIDHYVTPIKAGRVIIEVAGKCEYAEVFTMLRIVSERLPFKAMPVSHEILEKKLAKEKWLEENNQNKYTMKYIIQNNMGGCHKMLSPFDFKWYGKYL</sequence>
<dbReference type="Proteomes" id="UP000824533">
    <property type="component" value="Linkage Group LG06"/>
</dbReference>
<proteinExistence type="predicted"/>
<dbReference type="EMBL" id="CM034392">
    <property type="protein sequence ID" value="KAJ0180431.1"/>
    <property type="molecule type" value="Genomic_DNA"/>
</dbReference>
<name>A0ACC1D971_9NEOP</name>
<reference evidence="1 2" key="1">
    <citation type="journal article" date="2021" name="Front. Genet.">
        <title>Chromosome-Level Genome Assembly Reveals Significant Gene Expansion in the Toll and IMD Signaling Pathways of Dendrolimus kikuchii.</title>
        <authorList>
            <person name="Zhou J."/>
            <person name="Wu P."/>
            <person name="Xiong Z."/>
            <person name="Liu N."/>
            <person name="Zhao N."/>
            <person name="Ji M."/>
            <person name="Qiu Y."/>
            <person name="Yang B."/>
        </authorList>
    </citation>
    <scope>NUCLEOTIDE SEQUENCE [LARGE SCALE GENOMIC DNA]</scope>
    <source>
        <strain evidence="1">Ann1</strain>
    </source>
</reference>
<comment type="caution">
    <text evidence="1">The sequence shown here is derived from an EMBL/GenBank/DDBJ whole genome shotgun (WGS) entry which is preliminary data.</text>
</comment>
<evidence type="ECO:0000313" key="1">
    <source>
        <dbReference type="EMBL" id="KAJ0180431.1"/>
    </source>
</evidence>